<reference evidence="2 3" key="1">
    <citation type="journal article" date="2014" name="BMC Genomics">
        <title>Comparative genomics of the major fungal agents of human and animal Sporotrichosis: Sporothrix schenckii and Sporothrix brasiliensis.</title>
        <authorList>
            <person name="Teixeira M.M."/>
            <person name="de Almeida L.G."/>
            <person name="Kubitschek-Barreira P."/>
            <person name="Alves F.L."/>
            <person name="Kioshima E.S."/>
            <person name="Abadio A.K."/>
            <person name="Fernandes L."/>
            <person name="Derengowski L.S."/>
            <person name="Ferreira K.S."/>
            <person name="Souza R.C."/>
            <person name="Ruiz J.C."/>
            <person name="de Andrade N.C."/>
            <person name="Paes H.C."/>
            <person name="Nicola A.M."/>
            <person name="Albuquerque P."/>
            <person name="Gerber A.L."/>
            <person name="Martins V.P."/>
            <person name="Peconick L.D."/>
            <person name="Neto A.V."/>
            <person name="Chaucanez C.B."/>
            <person name="Silva P.A."/>
            <person name="Cunha O.L."/>
            <person name="de Oliveira F.F."/>
            <person name="dos Santos T.C."/>
            <person name="Barros A.L."/>
            <person name="Soares M.A."/>
            <person name="de Oliveira L.M."/>
            <person name="Marini M.M."/>
            <person name="Villalobos-Duno H."/>
            <person name="Cunha M.M."/>
            <person name="de Hoog S."/>
            <person name="da Silveira J.F."/>
            <person name="Henrissat B."/>
            <person name="Nino-Vega G.A."/>
            <person name="Cisalpino P.S."/>
            <person name="Mora-Montes H.M."/>
            <person name="Almeida S.R."/>
            <person name="Stajich J.E."/>
            <person name="Lopes-Bezerra L.M."/>
            <person name="Vasconcelos A.T."/>
            <person name="Felipe M.S."/>
        </authorList>
    </citation>
    <scope>NUCLEOTIDE SEQUENCE [LARGE SCALE GENOMIC DNA]</scope>
    <source>
        <strain evidence="2 3">5110</strain>
    </source>
</reference>
<feature type="compositionally biased region" description="Basic and acidic residues" evidence="1">
    <location>
        <begin position="121"/>
        <end position="155"/>
    </location>
</feature>
<feature type="compositionally biased region" description="Basic and acidic residues" evidence="1">
    <location>
        <begin position="494"/>
        <end position="505"/>
    </location>
</feature>
<dbReference type="Proteomes" id="UP000031575">
    <property type="component" value="Unassembled WGS sequence"/>
</dbReference>
<organism evidence="2 3">
    <name type="scientific">Sporothrix brasiliensis 5110</name>
    <dbReference type="NCBI Taxonomy" id="1398154"/>
    <lineage>
        <taxon>Eukaryota</taxon>
        <taxon>Fungi</taxon>
        <taxon>Dikarya</taxon>
        <taxon>Ascomycota</taxon>
        <taxon>Pezizomycotina</taxon>
        <taxon>Sordariomycetes</taxon>
        <taxon>Sordariomycetidae</taxon>
        <taxon>Ophiostomatales</taxon>
        <taxon>Ophiostomataceae</taxon>
        <taxon>Sporothrix</taxon>
    </lineage>
</organism>
<evidence type="ECO:0000256" key="1">
    <source>
        <dbReference type="SAM" id="MobiDB-lite"/>
    </source>
</evidence>
<feature type="region of interest" description="Disordered" evidence="1">
    <location>
        <begin position="110"/>
        <end position="227"/>
    </location>
</feature>
<feature type="compositionally biased region" description="Low complexity" evidence="1">
    <location>
        <begin position="189"/>
        <end position="202"/>
    </location>
</feature>
<gene>
    <name evidence="2" type="ORF">SPBR_02495</name>
</gene>
<dbReference type="EMBL" id="AWTV01000006">
    <property type="protein sequence ID" value="KIH92526.1"/>
    <property type="molecule type" value="Genomic_DNA"/>
</dbReference>
<feature type="region of interest" description="Disordered" evidence="1">
    <location>
        <begin position="494"/>
        <end position="533"/>
    </location>
</feature>
<dbReference type="GeneID" id="63675719"/>
<dbReference type="RefSeq" id="XP_040620536.1">
    <property type="nucleotide sequence ID" value="XM_040760798.1"/>
</dbReference>
<dbReference type="HOGENOM" id="CLU_418072_0_0_1"/>
<dbReference type="AlphaFoldDB" id="A0A0C2ITV3"/>
<evidence type="ECO:0000313" key="2">
    <source>
        <dbReference type="EMBL" id="KIH92526.1"/>
    </source>
</evidence>
<keyword evidence="3" id="KW-1185">Reference proteome</keyword>
<evidence type="ECO:0000313" key="3">
    <source>
        <dbReference type="Proteomes" id="UP000031575"/>
    </source>
</evidence>
<sequence length="656" mass="71373">MSRKTYGYQKDINHARTPTPLRTPRLVLLHLGLPLGDDILVVFGAIGARGLRQKAAALAVDGQAEVAEQLVKVGQRVKDKVGELAAVAGRVAPLAEARGHDGGVLEGVEALGKGGRRRGRGGHDGGRQRAVEQGHDPERLQVGRERDGEVHDDAGKGNVAAAHEALGGRQHEPVQRVRRQRRRRRPGVRARQPAGRQQGRQGLVLHGRVREPREPRQDLRVGARHGARRPHGLVAAVGHGRVRQAQRAVEARRQKRHGRHVLPARGAGQRRQAREARAVGQVDGVGRQRGDLGNVDAHGAAAHEVEEVGRVVEDGKGRRREHGLAPGPQLGRLWVGAVLVGGEDVAAQEAPKGIGDAAAEGAAVVEGAHARVAVGVAPDAGAEPGQHARHDELLEPLFERRHVRRRLPDGAVARRPDDPLDLDALGGVRVDHVPGRLGAAEHGHPFGRRRLLPAGSFCADVQRVRVLREIPVVEQRRAKRFLAGNVWQERLRGQARRDNQLARDQRSRRRRRRRRLPVGSALQRQRPPAARGLVPHRRRHHLGVGANVRRHAKVRRVVGQVLVHDGARDVLARLHAIRRRVHGEVRVLVGAQQVVALEAGVQPVLGPDAAQSRRRIEHGQRGLGVQLVLCLGGAEAEPAGADDDEVERLSHVGVRE</sequence>
<comment type="caution">
    <text evidence="2">The sequence shown here is derived from an EMBL/GenBank/DDBJ whole genome shotgun (WGS) entry which is preliminary data.</text>
</comment>
<protein>
    <submittedName>
        <fullName evidence="2">Uncharacterized protein</fullName>
    </submittedName>
</protein>
<dbReference type="VEuPathDB" id="FungiDB:SPBR_02495"/>
<accession>A0A0C2ITV3</accession>
<name>A0A0C2ITV3_9PEZI</name>
<feature type="compositionally biased region" description="Basic and acidic residues" evidence="1">
    <location>
        <begin position="208"/>
        <end position="221"/>
    </location>
</feature>
<feature type="region of interest" description="Disordered" evidence="1">
    <location>
        <begin position="637"/>
        <end position="656"/>
    </location>
</feature>
<feature type="compositionally biased region" description="Basic and acidic residues" evidence="1">
    <location>
        <begin position="647"/>
        <end position="656"/>
    </location>
</feature>
<proteinExistence type="predicted"/>
<feature type="compositionally biased region" description="Basic residues" evidence="1">
    <location>
        <begin position="176"/>
        <end position="188"/>
    </location>
</feature>
<feature type="compositionally biased region" description="Basic residues" evidence="1">
    <location>
        <begin position="506"/>
        <end position="516"/>
    </location>
</feature>